<dbReference type="InterPro" id="IPR036888">
    <property type="entry name" value="DNA_integrity_DisA_N_sf"/>
</dbReference>
<accession>A0A0K6S5R7</accession>
<sequence>MPTKSQAAPREGNPATSVLPFAGELQNETCLDSAIYFYTLRIASKLACTGTEGKHEGRIYVIGSVDEIMGHADSRKDDVAILLAKHEATNSFVLKEDGSASEEGEAFIRKHLLQDGAFVVSGQNRGRIQACTVMLKTAGNALRQDVQGGTGHKVALNFSQDMRNCVIIKASENSTGKVLVCFRGTKDHYTYPDLGMEVRVQNQTRPPAPTETYLEIKEEKVTKILMRMPPVYNLNTGVQQEQVVEALSALQKKPQSTSSGAPGRDPDIAHSNLTQATFEDVKRFLHRIFAELKECADHLDLDPDTEQEGDLREEERSDHQFPVFCKLQSTDGPDFEREDILKALRELHLWKEEKVLEGTSGDRGVQGWLHEGVIQCSQRKEDSQIGFHAGFFHLSTNTLQRQMISNFPCALFWFVVEGPGGERRETKGGRWQSRSWGGKPGRHLWWKSPWKQ</sequence>
<feature type="region of interest" description="Disordered" evidence="1">
    <location>
        <begin position="249"/>
        <end position="269"/>
    </location>
</feature>
<organism evidence="3">
    <name type="scientific">Chromera velia CCMP2878</name>
    <dbReference type="NCBI Taxonomy" id="1169474"/>
    <lineage>
        <taxon>Eukaryota</taxon>
        <taxon>Sar</taxon>
        <taxon>Alveolata</taxon>
        <taxon>Colpodellida</taxon>
        <taxon>Chromeraceae</taxon>
        <taxon>Chromera</taxon>
    </lineage>
</organism>
<evidence type="ECO:0000256" key="1">
    <source>
        <dbReference type="SAM" id="MobiDB-lite"/>
    </source>
</evidence>
<evidence type="ECO:0000259" key="2">
    <source>
        <dbReference type="PROSITE" id="PS51794"/>
    </source>
</evidence>
<name>A0A0K6S5R7_9ALVE</name>
<feature type="domain" description="DAC" evidence="2">
    <location>
        <begin position="19"/>
        <end position="193"/>
    </location>
</feature>
<dbReference type="PROSITE" id="PS51794">
    <property type="entry name" value="DAC"/>
    <property type="match status" value="1"/>
</dbReference>
<reference evidence="3" key="1">
    <citation type="submission" date="2014-11" db="EMBL/GenBank/DDBJ databases">
        <title>Molecular phylogeny of cliff fern family Woodsiaceae with morphological implications.</title>
        <authorList>
            <person name="Shao Y.-Z."/>
            <person name="Wei R."/>
            <person name="Zhang X.-C."/>
        </authorList>
    </citation>
    <scope>NUCLEOTIDE SEQUENCE</scope>
</reference>
<dbReference type="AlphaFoldDB" id="A0A0K6S5R7"/>
<dbReference type="SUPFAM" id="SSF143597">
    <property type="entry name" value="YojJ-like"/>
    <property type="match status" value="1"/>
</dbReference>
<dbReference type="Pfam" id="PF02457">
    <property type="entry name" value="DAC"/>
    <property type="match status" value="1"/>
</dbReference>
<dbReference type="Gene3D" id="3.40.1700.10">
    <property type="entry name" value="DNA integrity scanning protein, DisA, N-terminal domain"/>
    <property type="match status" value="1"/>
</dbReference>
<feature type="region of interest" description="Disordered" evidence="1">
    <location>
        <begin position="421"/>
        <end position="442"/>
    </location>
</feature>
<protein>
    <recommendedName>
        <fullName evidence="2">DAC domain-containing protein</fullName>
    </recommendedName>
</protein>
<dbReference type="VEuPathDB" id="CryptoDB:Cvel_14455"/>
<proteinExistence type="predicted"/>
<dbReference type="EMBL" id="CDMZ01000032">
    <property type="protein sequence ID" value="CUC08987.1"/>
    <property type="molecule type" value="Genomic_DNA"/>
</dbReference>
<gene>
    <name evidence="3" type="ORF">Cvel_14455.t2.CR1</name>
</gene>
<evidence type="ECO:0000313" key="3">
    <source>
        <dbReference type="EMBL" id="CUC08987.1"/>
    </source>
</evidence>
<dbReference type="InterPro" id="IPR003390">
    <property type="entry name" value="DNA_integrity_scan_DisA_N"/>
</dbReference>